<dbReference type="PROSITE" id="PS00018">
    <property type="entry name" value="EF_HAND_1"/>
    <property type="match status" value="2"/>
</dbReference>
<dbReference type="PROSITE" id="PS51257">
    <property type="entry name" value="PROKAR_LIPOPROTEIN"/>
    <property type="match status" value="1"/>
</dbReference>
<dbReference type="InterPro" id="IPR036439">
    <property type="entry name" value="Dockerin_dom_sf"/>
</dbReference>
<dbReference type="GO" id="GO:0004553">
    <property type="term" value="F:hydrolase activity, hydrolyzing O-glycosyl compounds"/>
    <property type="evidence" value="ECO:0007669"/>
    <property type="project" value="InterPro"/>
</dbReference>
<proteinExistence type="predicted"/>
<gene>
    <name evidence="2" type="ORF">I41_24830</name>
</gene>
<evidence type="ECO:0008006" key="4">
    <source>
        <dbReference type="Google" id="ProtNLM"/>
    </source>
</evidence>
<feature type="signal peptide" evidence="1">
    <location>
        <begin position="1"/>
        <end position="26"/>
    </location>
</feature>
<sequence precursor="true">MCKAVQLGLVAAMFACFSVGPRAALAQISGPWPPQFGAYFWQGNNRGDGDGNTGVWNNWDGRWQIDSPPPPVVITTLAAQDGDTLILDDTFVNDEDRHSVSFGGHALPSSSMQVHLNAAYSGGSLAFNSLLFQNSSNVHGPLAPYPIDVSGTTIDVDSLQVTALSDAITFAGATIDGNSVSFSGTESAGFPLPVGQRVMIKVNGGSVDADYFKMTGNFVAEADGAALSALVAQIGFADTPGAAAPELHLKGQAEFTVGNDLVVGFSGHGQIDMAEGSQLHGENMNALVGLDGVGFVHASGESTIDLHHLEIGVRAAGFVFLDTGAAMTTDGAKLGLVVGFDGTANLENGGIWTTDDLTLGLSGNGYVDVRSNSTLTINGAGVLGQDPLGRGVVNMYGADSHLVLGEQGTLEIGHLGKGELNLYQGATFTSAGDVTLGKLADSTGIVRAEGDGSAWTVDGDLVLGEDGNGRLELKEGGAATIAGKLTIGLNAGSDGLLLLDGEDVSISTSDNLVLSGEGHGVIELRNGATLNLKEVLIGQTQTPGVQGELTVDGPGSQLTSTGEFVVGDASKGVFNVTTAGTVTTNGAATLGREGGSESQVSVSSEEGRAKWTVNGDLTAGAKGISYVLIENDGEIRVNGKLALGVDEGSEGVFELDGQQASLTTDGLAIGARGTGIFNIRHGAKVVAGTTVISSVHSATGVSPRGEMNIRDEGSEFRALGALTVGAEQGRKGVLRVGPKGTAIADAGVTIARDPGSIGEVEINADPETSESRAKWTVGGNLTVGDGGEGSLFVVNGGRVAAASATTVDLAKKAGSQSVVQIDGEAAMAQTTFTHGGNLRVGVQGAANLYVRTNALLQTAGDATIAEQPGSDGDVRILGTDAEWKVAGDLKIGKGDSPSLTVLDHGKVTVAKEFVADLQTGKTATIDLSDGATVQTGAVDIRGNVNVTLANPNTKWTAERWDMRGGEPSSLRIMDGAQLFIESSDEITDVSFQEGTTVTISGSEAHQSLLQIGFSKGSVGGTVNVEAGSNFDSEGGLLFDPTSELHVHGPNTRFVANLLTIQNIATIEDVDFFGTASGVKISGGSATLKNVTEVGPGIEVNGGYQRPQGRLMIDGVTTTGPVIAGGISDQGSISVAPGARWTVGNQGPGTGLVKLGGVDPILGSAGTGILDLGQGSLTRVLGDFVNSKGSKLTGKGKIIANNFTNAGKIAPGNSPGSMIIESNFVQTSDGILELEIGGMSPGVQHDVIDITGAADVGGQVLVKFINGFAPHAGDQFTLIDADALQLASTVSFRNLRSDWQYSTALVDNQWRVTSLTDGVYVEPGDFNEDGVVNTADLTVWKTGFGISAGATHLQGDADGDGAVDGTDLLIWQRQLPSGAPTAAVPEPPAIWLAVGATVSVLTSLFSRRRTIRG</sequence>
<reference evidence="2 3" key="1">
    <citation type="submission" date="2019-02" db="EMBL/GenBank/DDBJ databases">
        <title>Deep-cultivation of Planctomycetes and their phenomic and genomic characterization uncovers novel biology.</title>
        <authorList>
            <person name="Wiegand S."/>
            <person name="Jogler M."/>
            <person name="Boedeker C."/>
            <person name="Pinto D."/>
            <person name="Vollmers J."/>
            <person name="Rivas-Marin E."/>
            <person name="Kohn T."/>
            <person name="Peeters S.H."/>
            <person name="Heuer A."/>
            <person name="Rast P."/>
            <person name="Oberbeckmann S."/>
            <person name="Bunk B."/>
            <person name="Jeske O."/>
            <person name="Meyerdierks A."/>
            <person name="Storesund J.E."/>
            <person name="Kallscheuer N."/>
            <person name="Luecker S."/>
            <person name="Lage O.M."/>
            <person name="Pohl T."/>
            <person name="Merkel B.J."/>
            <person name="Hornburger P."/>
            <person name="Mueller R.-W."/>
            <person name="Bruemmer F."/>
            <person name="Labrenz M."/>
            <person name="Spormann A.M."/>
            <person name="Op den Camp H."/>
            <person name="Overmann J."/>
            <person name="Amann R."/>
            <person name="Jetten M.S.M."/>
            <person name="Mascher T."/>
            <person name="Medema M.H."/>
            <person name="Devos D.P."/>
            <person name="Kaster A.-K."/>
            <person name="Ovreas L."/>
            <person name="Rohde M."/>
            <person name="Galperin M.Y."/>
            <person name="Jogler C."/>
        </authorList>
    </citation>
    <scope>NUCLEOTIDE SEQUENCE [LARGE SCALE GENOMIC DNA]</scope>
    <source>
        <strain evidence="2 3">I41</strain>
    </source>
</reference>
<accession>A0A517TY39</accession>
<dbReference type="KEGG" id="llh:I41_24830"/>
<feature type="chain" id="PRO_5022024521" description="Autotransporter-associated beta strand repeat protein" evidence="1">
    <location>
        <begin position="27"/>
        <end position="1412"/>
    </location>
</feature>
<dbReference type="Pfam" id="PF00404">
    <property type="entry name" value="Dockerin_1"/>
    <property type="match status" value="1"/>
</dbReference>
<evidence type="ECO:0000313" key="2">
    <source>
        <dbReference type="EMBL" id="QDT73294.1"/>
    </source>
</evidence>
<name>A0A517TY39_9BACT</name>
<dbReference type="OrthoDB" id="227473at2"/>
<organism evidence="2 3">
    <name type="scientific">Lacipirellula limnantheis</name>
    <dbReference type="NCBI Taxonomy" id="2528024"/>
    <lineage>
        <taxon>Bacteria</taxon>
        <taxon>Pseudomonadati</taxon>
        <taxon>Planctomycetota</taxon>
        <taxon>Planctomycetia</taxon>
        <taxon>Pirellulales</taxon>
        <taxon>Lacipirellulaceae</taxon>
        <taxon>Lacipirellula</taxon>
    </lineage>
</organism>
<evidence type="ECO:0000256" key="1">
    <source>
        <dbReference type="SAM" id="SignalP"/>
    </source>
</evidence>
<dbReference type="GO" id="GO:0000272">
    <property type="term" value="P:polysaccharide catabolic process"/>
    <property type="evidence" value="ECO:0007669"/>
    <property type="project" value="InterPro"/>
</dbReference>
<dbReference type="InterPro" id="IPR002105">
    <property type="entry name" value="Dockerin_1_rpt"/>
</dbReference>
<evidence type="ECO:0000313" key="3">
    <source>
        <dbReference type="Proteomes" id="UP000317909"/>
    </source>
</evidence>
<dbReference type="NCBIfam" id="TIGR04393">
    <property type="entry name" value="rpt_T5SS_PEPC"/>
    <property type="match status" value="4"/>
</dbReference>
<dbReference type="SUPFAM" id="SSF63446">
    <property type="entry name" value="Type I dockerin domain"/>
    <property type="match status" value="1"/>
</dbReference>
<protein>
    <recommendedName>
        <fullName evidence="4">Autotransporter-associated beta strand repeat protein</fullName>
    </recommendedName>
</protein>
<dbReference type="InterPro" id="IPR030895">
    <property type="entry name" value="T5SS_PEPC_rpt"/>
</dbReference>
<dbReference type="Proteomes" id="UP000317909">
    <property type="component" value="Chromosome"/>
</dbReference>
<dbReference type="InterPro" id="IPR018247">
    <property type="entry name" value="EF_Hand_1_Ca_BS"/>
</dbReference>
<dbReference type="Gene3D" id="1.10.1330.10">
    <property type="entry name" value="Dockerin domain"/>
    <property type="match status" value="1"/>
</dbReference>
<keyword evidence="3" id="KW-1185">Reference proteome</keyword>
<keyword evidence="1" id="KW-0732">Signal</keyword>
<dbReference type="EMBL" id="CP036339">
    <property type="protein sequence ID" value="QDT73294.1"/>
    <property type="molecule type" value="Genomic_DNA"/>
</dbReference>
<dbReference type="RefSeq" id="WP_145432882.1">
    <property type="nucleotide sequence ID" value="NZ_CP036339.1"/>
</dbReference>